<evidence type="ECO:0000256" key="4">
    <source>
        <dbReference type="SAM" id="SignalP"/>
    </source>
</evidence>
<gene>
    <name evidence="6" type="ORF">ABS30_04910</name>
</gene>
<name>A0A0R2WXZ0_9GAMM</name>
<evidence type="ECO:0000259" key="5">
    <source>
        <dbReference type="Pfam" id="PF01011"/>
    </source>
</evidence>
<evidence type="ECO:0000313" key="7">
    <source>
        <dbReference type="Proteomes" id="UP000052138"/>
    </source>
</evidence>
<dbReference type="InterPro" id="IPR011047">
    <property type="entry name" value="Quinoprotein_ADH-like_sf"/>
</dbReference>
<dbReference type="InterPro" id="IPR002372">
    <property type="entry name" value="PQQ_rpt_dom"/>
</dbReference>
<organism evidence="6 7">
    <name type="scientific">OM182 bacterium BACL3 MAG-120924-bin41</name>
    <dbReference type="NCBI Taxonomy" id="1655632"/>
    <lineage>
        <taxon>Bacteria</taxon>
        <taxon>Pseudomonadati</taxon>
        <taxon>Pseudomonadota</taxon>
        <taxon>Gammaproteobacteria</taxon>
        <taxon>OMG group</taxon>
        <taxon>OM182 clade</taxon>
    </lineage>
</organism>
<feature type="domain" description="Pyrrolo-quinoline quinone repeat" evidence="5">
    <location>
        <begin position="65"/>
        <end position="670"/>
    </location>
</feature>
<proteinExistence type="inferred from homology"/>
<sequence length="695" mass="74751">MRFQLRRIAPPLTPLLITCSLALIASCAPDTSPSTDLNPDQQTSAVQDSVGSTAAAILGARDGNWQAYGGDIGNTKYSPLADIDASNVADLEIAWRRPALDPYYASLNPNQRFSSNYVAAPVVIDGIAFIPNAVGLVEAFDAATGATVWVQDPVGGAEGLPGAPTRGIAYWQDPEGIVAPRVIVQRGSYLYSLDAETGGAIDSFGNQGRVDLQLMPAEFERFRWGGVPMVVRDVIVVGQAMSDSFSNKEAYRGDVRAFDIRTGELRWSYHTIPQEGEFGTATWQDRSWSYTGHAPMWALFSADDALGLVYMPISSATNDMYGGHRLGDNLFSQSLVAVDAETGERVWHYQTVHHGLWDYDPPAAPILMDIVVDGEPVQAVTQLTKQGFAFVFDRKTGVPVWEIEERAVPPSTVPGEIASPTQPYPTRPAPFDRQGATEDNLIDFTPELRAQALEIFNLYVTGPLFTPPSVRDESLGGTLGTIQLPGSQGGADLQGASFDPETGLLYIPSITAPFVADLELGDPEVTNLRYVKGARRWLGGPQGLPLFKPPYGRITAIDMNTGEHIWMVPNGVGPVDNPAIAHLGIDKLGVPGRPSPLLTKTLLFLGEGLTKQRPGGRIPADMPVEIATNSGGPMFRAYDKLSGDIHWEIELAAGTTGAPVSYIAAGKQFIAVAIGDREHAPELVAFALPDTRSTE</sequence>
<dbReference type="GO" id="GO:0016491">
    <property type="term" value="F:oxidoreductase activity"/>
    <property type="evidence" value="ECO:0007669"/>
    <property type="project" value="UniProtKB-KW"/>
</dbReference>
<keyword evidence="3" id="KW-0560">Oxidoreductase</keyword>
<accession>A0A0R2WXZ0</accession>
<evidence type="ECO:0000313" key="6">
    <source>
        <dbReference type="EMBL" id="KRP28752.1"/>
    </source>
</evidence>
<comment type="similarity">
    <text evidence="2">Belongs to the bacterial PQQ dehydrogenase family.</text>
</comment>
<dbReference type="AlphaFoldDB" id="A0A0R2WXZ0"/>
<feature type="chain" id="PRO_5006427436" description="Pyrrolo-quinoline quinone repeat domain-containing protein" evidence="4">
    <location>
        <begin position="26"/>
        <end position="695"/>
    </location>
</feature>
<dbReference type="SMART" id="SM00564">
    <property type="entry name" value="PQQ"/>
    <property type="match status" value="5"/>
</dbReference>
<dbReference type="Pfam" id="PF01011">
    <property type="entry name" value="PQQ"/>
    <property type="match status" value="1"/>
</dbReference>
<feature type="signal peptide" evidence="4">
    <location>
        <begin position="1"/>
        <end position="25"/>
    </location>
</feature>
<dbReference type="EMBL" id="LIDJ01000118">
    <property type="protein sequence ID" value="KRP28752.1"/>
    <property type="molecule type" value="Genomic_DNA"/>
</dbReference>
<protein>
    <recommendedName>
        <fullName evidence="5">Pyrrolo-quinoline quinone repeat domain-containing protein</fullName>
    </recommendedName>
</protein>
<evidence type="ECO:0000256" key="1">
    <source>
        <dbReference type="ARBA" id="ARBA00001931"/>
    </source>
</evidence>
<dbReference type="Gene3D" id="2.140.10.10">
    <property type="entry name" value="Quinoprotein alcohol dehydrogenase-like superfamily"/>
    <property type="match status" value="2"/>
</dbReference>
<dbReference type="SUPFAM" id="SSF50998">
    <property type="entry name" value="Quinoprotein alcohol dehydrogenase-like"/>
    <property type="match status" value="1"/>
</dbReference>
<dbReference type="PANTHER" id="PTHR32303">
    <property type="entry name" value="QUINOPROTEIN ALCOHOL DEHYDROGENASE (CYTOCHROME C)"/>
    <property type="match status" value="1"/>
</dbReference>
<evidence type="ECO:0000256" key="3">
    <source>
        <dbReference type="ARBA" id="ARBA00023002"/>
    </source>
</evidence>
<dbReference type="Proteomes" id="UP000052138">
    <property type="component" value="Unassembled WGS sequence"/>
</dbReference>
<dbReference type="InterPro" id="IPR018391">
    <property type="entry name" value="PQQ_b-propeller_rpt"/>
</dbReference>
<reference evidence="6 7" key="1">
    <citation type="submission" date="2015-10" db="EMBL/GenBank/DDBJ databases">
        <title>Metagenome-Assembled Genomes uncover a global brackish microbiome.</title>
        <authorList>
            <person name="Hugerth L.W."/>
            <person name="Larsson J."/>
            <person name="Alneberg J."/>
            <person name="Lindh M.V."/>
            <person name="Legrand C."/>
            <person name="Pinhassi J."/>
            <person name="Andersson A.F."/>
        </authorList>
    </citation>
    <scope>NUCLEOTIDE SEQUENCE [LARGE SCALE GENOMIC DNA]</scope>
    <source>
        <strain evidence="6">BACL3 MAG-120924-bin41</strain>
    </source>
</reference>
<evidence type="ECO:0000256" key="2">
    <source>
        <dbReference type="ARBA" id="ARBA00008156"/>
    </source>
</evidence>
<comment type="cofactor">
    <cofactor evidence="1">
        <name>pyrroloquinoline quinone</name>
        <dbReference type="ChEBI" id="CHEBI:58442"/>
    </cofactor>
</comment>
<dbReference type="PROSITE" id="PS51257">
    <property type="entry name" value="PROKAR_LIPOPROTEIN"/>
    <property type="match status" value="1"/>
</dbReference>
<comment type="caution">
    <text evidence="6">The sequence shown here is derived from an EMBL/GenBank/DDBJ whole genome shotgun (WGS) entry which is preliminary data.</text>
</comment>
<dbReference type="PANTHER" id="PTHR32303:SF4">
    <property type="entry name" value="QUINOPROTEIN GLUCOSE DEHYDROGENASE"/>
    <property type="match status" value="1"/>
</dbReference>
<keyword evidence="4" id="KW-0732">Signal</keyword>